<protein>
    <submittedName>
        <fullName evidence="2">Uncharacterized protein</fullName>
    </submittedName>
</protein>
<organism evidence="2 3">
    <name type="scientific">Azoarcus indigens</name>
    <dbReference type="NCBI Taxonomy" id="29545"/>
    <lineage>
        <taxon>Bacteria</taxon>
        <taxon>Pseudomonadati</taxon>
        <taxon>Pseudomonadota</taxon>
        <taxon>Betaproteobacteria</taxon>
        <taxon>Rhodocyclales</taxon>
        <taxon>Zoogloeaceae</taxon>
        <taxon>Azoarcus</taxon>
    </lineage>
</organism>
<feature type="compositionally biased region" description="Basic and acidic residues" evidence="1">
    <location>
        <begin position="106"/>
        <end position="122"/>
    </location>
</feature>
<evidence type="ECO:0000256" key="1">
    <source>
        <dbReference type="SAM" id="MobiDB-lite"/>
    </source>
</evidence>
<feature type="region of interest" description="Disordered" evidence="1">
    <location>
        <begin position="93"/>
        <end position="154"/>
    </location>
</feature>
<comment type="caution">
    <text evidence="2">The sequence shown here is derived from an EMBL/GenBank/DDBJ whole genome shotgun (WGS) entry which is preliminary data.</text>
</comment>
<dbReference type="EMBL" id="SNVV01000012">
    <property type="protein sequence ID" value="TDN49191.1"/>
    <property type="molecule type" value="Genomic_DNA"/>
</dbReference>
<accession>A0A4R6DVF6</accession>
<evidence type="ECO:0000313" key="3">
    <source>
        <dbReference type="Proteomes" id="UP000295129"/>
    </source>
</evidence>
<dbReference type="Proteomes" id="UP000295129">
    <property type="component" value="Unassembled WGS sequence"/>
</dbReference>
<sequence>MDWLRLYAEFASDPKVQMMSEAMQRRLIMLFCLQCSNGIETFHETERDAAIAFAMRISEEEVAQTKALFLRKGFIKSDWTLCNWSKRQYASDSSTARVRAHREKKKQAADKEKDDETLHDRSSNAPEQNRTEVNPSPSFANAQEGAPPIAAKQKRKTQTFASWLDELKTTGEKAISEYAPVWRYAEKVKLPADWIQLAWLRFKQRYQRDEKAAKKRYADWRRVFLNAVEGNWLRLWCWSERDQAFRLSTTGMQADAEFREAA</sequence>
<dbReference type="AlphaFoldDB" id="A0A4R6DVF6"/>
<proteinExistence type="predicted"/>
<feature type="compositionally biased region" description="Polar residues" evidence="1">
    <location>
        <begin position="123"/>
        <end position="141"/>
    </location>
</feature>
<dbReference type="OrthoDB" id="8904137at2"/>
<dbReference type="RefSeq" id="WP_133592639.1">
    <property type="nucleotide sequence ID" value="NZ_SNVV01000012.1"/>
</dbReference>
<gene>
    <name evidence="2" type="ORF">C7389_11242</name>
</gene>
<keyword evidence="3" id="KW-1185">Reference proteome</keyword>
<evidence type="ECO:0000313" key="2">
    <source>
        <dbReference type="EMBL" id="TDN49191.1"/>
    </source>
</evidence>
<name>A0A4R6DVF6_9RHOO</name>
<reference evidence="2 3" key="1">
    <citation type="submission" date="2019-03" db="EMBL/GenBank/DDBJ databases">
        <title>Genomic Encyclopedia of Type Strains, Phase IV (KMG-IV): sequencing the most valuable type-strain genomes for metagenomic binning, comparative biology and taxonomic classification.</title>
        <authorList>
            <person name="Goeker M."/>
        </authorList>
    </citation>
    <scope>NUCLEOTIDE SEQUENCE [LARGE SCALE GENOMIC DNA]</scope>
    <source>
        <strain evidence="2 3">DSM 12121</strain>
    </source>
</reference>